<name>A0A7L5DTZ1_9BACT</name>
<geneLocation type="plasmid" evidence="4 5">
    <name>unnamed1</name>
</geneLocation>
<dbReference type="PANTHER" id="PTHR30273:SF2">
    <property type="entry name" value="PROTEIN FECR"/>
    <property type="match status" value="1"/>
</dbReference>
<gene>
    <name evidence="4" type="ORF">HH216_24745</name>
</gene>
<organism evidence="4 5">
    <name type="scientific">Spirosoma rhododendri</name>
    <dbReference type="NCBI Taxonomy" id="2728024"/>
    <lineage>
        <taxon>Bacteria</taxon>
        <taxon>Pseudomonadati</taxon>
        <taxon>Bacteroidota</taxon>
        <taxon>Cytophagia</taxon>
        <taxon>Cytophagales</taxon>
        <taxon>Cytophagaceae</taxon>
        <taxon>Spirosoma</taxon>
    </lineage>
</organism>
<dbReference type="Pfam" id="PF16344">
    <property type="entry name" value="FecR_C"/>
    <property type="match status" value="1"/>
</dbReference>
<keyword evidence="1" id="KW-0812">Transmembrane</keyword>
<dbReference type="PIRSF" id="PIRSF018266">
    <property type="entry name" value="FecR"/>
    <property type="match status" value="1"/>
</dbReference>
<dbReference type="KEGG" id="srho:HH216_24745"/>
<dbReference type="EMBL" id="CP051678">
    <property type="protein sequence ID" value="QJD81575.1"/>
    <property type="molecule type" value="Genomic_DNA"/>
</dbReference>
<dbReference type="Proteomes" id="UP000501128">
    <property type="component" value="Plasmid unnamed1"/>
</dbReference>
<keyword evidence="4" id="KW-0614">Plasmid</keyword>
<dbReference type="GO" id="GO:0016989">
    <property type="term" value="F:sigma factor antagonist activity"/>
    <property type="evidence" value="ECO:0007669"/>
    <property type="project" value="TreeGrafter"/>
</dbReference>
<dbReference type="RefSeq" id="WP_169553593.1">
    <property type="nucleotide sequence ID" value="NZ_CP051678.1"/>
</dbReference>
<evidence type="ECO:0000256" key="1">
    <source>
        <dbReference type="SAM" id="Phobius"/>
    </source>
</evidence>
<keyword evidence="1" id="KW-0472">Membrane</keyword>
<dbReference type="Pfam" id="PF04773">
    <property type="entry name" value="FecR"/>
    <property type="match status" value="1"/>
</dbReference>
<protein>
    <submittedName>
        <fullName evidence="4">FecR family protein</fullName>
    </submittedName>
</protein>
<evidence type="ECO:0000259" key="3">
    <source>
        <dbReference type="Pfam" id="PF16344"/>
    </source>
</evidence>
<evidence type="ECO:0000313" key="5">
    <source>
        <dbReference type="Proteomes" id="UP000501128"/>
    </source>
</evidence>
<evidence type="ECO:0000259" key="2">
    <source>
        <dbReference type="Pfam" id="PF04773"/>
    </source>
</evidence>
<evidence type="ECO:0000313" key="4">
    <source>
        <dbReference type="EMBL" id="QJD81575.1"/>
    </source>
</evidence>
<feature type="domain" description="FecR protein" evidence="2">
    <location>
        <begin position="156"/>
        <end position="242"/>
    </location>
</feature>
<dbReference type="Gene3D" id="2.60.120.1440">
    <property type="match status" value="1"/>
</dbReference>
<proteinExistence type="predicted"/>
<reference evidence="4 5" key="1">
    <citation type="submission" date="2020-04" db="EMBL/GenBank/DDBJ databases">
        <title>Genome sequencing of novel species.</title>
        <authorList>
            <person name="Heo J."/>
            <person name="Kim S.-J."/>
            <person name="Kim J.-S."/>
            <person name="Hong S.-B."/>
            <person name="Kwon S.-W."/>
        </authorList>
    </citation>
    <scope>NUCLEOTIDE SEQUENCE [LARGE SCALE GENOMIC DNA]</scope>
    <source>
        <strain evidence="4 5">CJU-R4</strain>
        <plasmid evidence="4 5">unnamed1</plasmid>
    </source>
</reference>
<feature type="transmembrane region" description="Helical" evidence="1">
    <location>
        <begin position="99"/>
        <end position="118"/>
    </location>
</feature>
<dbReference type="InterPro" id="IPR032508">
    <property type="entry name" value="FecR_C"/>
</dbReference>
<keyword evidence="5" id="KW-1185">Reference proteome</keyword>
<dbReference type="Gene3D" id="3.55.50.30">
    <property type="match status" value="1"/>
</dbReference>
<dbReference type="InterPro" id="IPR006860">
    <property type="entry name" value="FecR"/>
</dbReference>
<keyword evidence="1" id="KW-1133">Transmembrane helix</keyword>
<dbReference type="AlphaFoldDB" id="A0A7L5DTZ1"/>
<dbReference type="PANTHER" id="PTHR30273">
    <property type="entry name" value="PERIPLASMIC SIGNAL SENSOR AND SIGMA FACTOR ACTIVATOR FECR-RELATED"/>
    <property type="match status" value="1"/>
</dbReference>
<feature type="domain" description="Protein FecR C-terminal" evidence="3">
    <location>
        <begin position="295"/>
        <end position="362"/>
    </location>
</feature>
<sequence>MQYKDALYQQLLEDQRFVRWATGEAPQDDEHWKNWAREDSSRLDTMELARQTLLAIQGGPVDLSQADIDYQIQRALYTAKQREMQTRIPVGREHRLARFNWVAAASLLFLLGFGWYGYLNRTTLTRSLSVKKTQPTTDPLLVSNRLQCVANTDRPARHVLLPDGSSVVLYKNSQVSYAFAFNGPRREVYLSGEAFFEVTKDPAKPFFVYADGLVTKVLGTSFTVKAHQQAEQVIVVVRTGKVAVFAQADPTADAIRTNLELTGLVLTPNQQATFERTNAHLSRTETDAPTGQPSFEFRATPAADVFAALEKAYGVTIRFDRDVMAHCSLSATLGDEPLQQKLQWICTILEATYQVKDQQISITGKPCQ</sequence>
<accession>A0A7L5DTZ1</accession>
<dbReference type="InterPro" id="IPR012373">
    <property type="entry name" value="Ferrdict_sens_TM"/>
</dbReference>